<dbReference type="InterPro" id="IPR001806">
    <property type="entry name" value="Small_GTPase"/>
</dbReference>
<dbReference type="GO" id="GO:0005840">
    <property type="term" value="C:ribosome"/>
    <property type="evidence" value="ECO:0007669"/>
    <property type="project" value="UniProtKB-KW"/>
</dbReference>
<dbReference type="PROSITE" id="PS50222">
    <property type="entry name" value="EF_HAND_2"/>
    <property type="match status" value="3"/>
</dbReference>
<feature type="region of interest" description="Disordered" evidence="6">
    <location>
        <begin position="417"/>
        <end position="459"/>
    </location>
</feature>
<dbReference type="Gene3D" id="3.30.810.10">
    <property type="entry name" value="2-Layer Sandwich"/>
    <property type="match status" value="1"/>
</dbReference>
<dbReference type="InterPro" id="IPR027483">
    <property type="entry name" value="PInositol-4-P-4/5-kinase_C_sf"/>
</dbReference>
<dbReference type="Pfam" id="PF01504">
    <property type="entry name" value="PIP5K"/>
    <property type="match status" value="2"/>
</dbReference>
<dbReference type="Gene3D" id="1.10.238.10">
    <property type="entry name" value="EF-hand"/>
    <property type="match status" value="1"/>
</dbReference>
<keyword evidence="5" id="KW-0808">Transferase</keyword>
<dbReference type="PANTHER" id="PTHR23086">
    <property type="entry name" value="PHOSPHATIDYLINOSITOL-4-PHOSPHATE 5-KINASE"/>
    <property type="match status" value="1"/>
</dbReference>
<dbReference type="GO" id="GO:0003924">
    <property type="term" value="F:GTPase activity"/>
    <property type="evidence" value="ECO:0007669"/>
    <property type="project" value="InterPro"/>
</dbReference>
<dbReference type="GO" id="GO:0046854">
    <property type="term" value="P:phosphatidylinositol phosphate biosynthetic process"/>
    <property type="evidence" value="ECO:0007669"/>
    <property type="project" value="TreeGrafter"/>
</dbReference>
<dbReference type="GO" id="GO:0005525">
    <property type="term" value="F:GTP binding"/>
    <property type="evidence" value="ECO:0007669"/>
    <property type="project" value="InterPro"/>
</dbReference>
<accession>A0A1Q9EA93</accession>
<protein>
    <submittedName>
        <fullName evidence="10">Uncharacterized protein</fullName>
    </submittedName>
</protein>
<keyword evidence="7" id="KW-0472">Membrane</keyword>
<dbReference type="InterPro" id="IPR027484">
    <property type="entry name" value="PInositol-4-P-5-kinase_N"/>
</dbReference>
<proteinExistence type="inferred from homology"/>
<dbReference type="GO" id="GO:0005524">
    <property type="term" value="F:ATP binding"/>
    <property type="evidence" value="ECO:0007669"/>
    <property type="project" value="UniProtKB-UniRule"/>
</dbReference>
<evidence type="ECO:0000256" key="6">
    <source>
        <dbReference type="SAM" id="MobiDB-lite"/>
    </source>
</evidence>
<dbReference type="InterPro" id="IPR001780">
    <property type="entry name" value="Ribosomal_eL33"/>
</dbReference>
<dbReference type="PANTHER" id="PTHR23086:SF8">
    <property type="entry name" value="PHOSPHATIDYLINOSITOL 5-PHOSPHATE 4-KINASE, ISOFORM A"/>
    <property type="match status" value="1"/>
</dbReference>
<dbReference type="GO" id="GO:0005886">
    <property type="term" value="C:plasma membrane"/>
    <property type="evidence" value="ECO:0007669"/>
    <property type="project" value="TreeGrafter"/>
</dbReference>
<dbReference type="EMBL" id="LSRX01000213">
    <property type="protein sequence ID" value="OLQ04333.1"/>
    <property type="molecule type" value="Genomic_DNA"/>
</dbReference>
<keyword evidence="7" id="KW-0812">Transmembrane</keyword>
<dbReference type="SUPFAM" id="SSF52540">
    <property type="entry name" value="P-loop containing nucleoside triphosphate hydrolases"/>
    <property type="match status" value="1"/>
</dbReference>
<dbReference type="GO" id="GO:0003735">
    <property type="term" value="F:structural constituent of ribosome"/>
    <property type="evidence" value="ECO:0007669"/>
    <property type="project" value="InterPro"/>
</dbReference>
<dbReference type="GO" id="GO:0016308">
    <property type="term" value="F:1-phosphatidylinositol-4-phosphate 5-kinase activity"/>
    <property type="evidence" value="ECO:0007669"/>
    <property type="project" value="TreeGrafter"/>
</dbReference>
<dbReference type="SUPFAM" id="SSF47473">
    <property type="entry name" value="EF-hand"/>
    <property type="match status" value="1"/>
</dbReference>
<feature type="compositionally biased region" description="Low complexity" evidence="6">
    <location>
        <begin position="444"/>
        <end position="458"/>
    </location>
</feature>
<dbReference type="InterPro" id="IPR023610">
    <property type="entry name" value="PInositol-4/5-P-5/4-kinase"/>
</dbReference>
<dbReference type="InterPro" id="IPR027417">
    <property type="entry name" value="P-loop_NTPase"/>
</dbReference>
<feature type="region of interest" description="Disordered" evidence="6">
    <location>
        <begin position="494"/>
        <end position="523"/>
    </location>
</feature>
<evidence type="ECO:0000313" key="11">
    <source>
        <dbReference type="Proteomes" id="UP000186817"/>
    </source>
</evidence>
<sequence>MGLCASSDTAALVVNSVRQLEQVSEEAAWNEYQRKVKLNKIIKAYDTNQTGKLERSQVVKLLTDTDSSTPPGTPPSEDQVDFLLKCYDKAGDDSIEASELEELLSCWHTFTEHRQLFESKLEKYDVSKTGKLSREELKQYLTDLNGGMDVEDTEADWVMKQADVMGDGELNKMEIARATSLWFAFVEKKKQATASDLPHRLARDGRILASRPLSTVVPVTVDAMASSSRHAMGAPLQSEERCVIWSIRLFSMVFLLVIHGIGKPKTLQTCPTAASVDGFWSMLVFWTSLYVMIDMGGCLFCACKLRWFEWLGPRLGCLGRTINAVSMGLAVYSMVLYGRAFTYHIHCVGVVGVFVIICAGTFVLGMLAWWLLIDSDSRRPQSIGDGLGDEEPRCCRSCCRDVCNLFCDTEPWPGPKGRAGPDMETGLPPSPHSATVGQVPPSPSRLGRSSGSGSGDARSVLRVLSRSGEVLYTARTRQAVRTWLKRNLDREKRKGALVEDRPRSKRRKKPPTPGPKGGSTRNASENFVQADFALFLHEKGRSEELLDLWALDLARAADWNYLHPPENGSSSFPPRRDTRRHVMDDCCKLVNGLEAAWQEYQVSAEGLGNFDDTREWLPHDFPSDTILDEIRNEHDDSCDVTVSKEHNNYNFSIMAMVGIHVSVVCSDLITTWATNAAGGREKCRAAFETRLPMLSYSDCTRDHVRVFPVPPSGSAYSPQTCLEHSFEIEEFAPRLFAEVRRACGISSESYCISVCRTDFEFIEFGTNSKSGELFFFTYDHQYLLKSTSELEAQTLIRMLPRYLQRLEDEPRSILGRYLGLYRAAAAAARRQKPKQLGAMKNCLVHVQRLSGEMTEHAFHPSTSIAEVLAVCAPRDAHAMQGLPDLPGTSHLAKRSLLLEGRVLGSWEVLGELVHRNPTRSPGSPLSLQLICQTRQLERADVRGSLGPGQGQTLRDRRALRIAVVGASGVGKSSLVRCCGDPLMEWLDSWDLARLCFLVDKEAFVPAWMSAEAVGICWAEVLADIVVVLFDLTDADSFQHACLQLSGLGKMPRVKTRILLGNKMDLDSERQVSQQNAQVIAAREGLRYFEISALHGLGVEDALRYAVLDAWVQIERRRIADALYLGNSPKDQVSMEGHPSRLFFVMRSVTTHTLGISHTYDIKGSTRNRISDPEDHVGKDVNFDEEMGTSLNLPEAIAAEVAAVHQTDVELLQDFRIMDFSLLLQIHDRTDGVFEQKRHECAVRLREMKERQRFSFRRIPSRRTRALPTSMIGSAAHTRTEGLSHGPEVHVRMGEPRRTWTWQGTVSQLFRNDAAPSITPAPNNWLPSDGTLVRRDGSMVYTMGLIDMLVPFSAYPKMQYVGMEVITCGNGFASSRVPPDFYCERQIEKVHGICDQVKPNQPERRDYEHSRCGEEIQDTEMIPRTSVLQAKKFVKKTKQPVRLYAKGLILGYKRSKSNCYANCTLLKIDGVRTKEDTQFYIGKRVKKEVKHSKFRVMWGKAQFSVWCSVPSDALPEPLAASEAGLFWNCRYDILPLREKEGQPL</sequence>
<gene>
    <name evidence="10" type="ORF">AK812_SmicGene12612</name>
</gene>
<dbReference type="Pfam" id="PF00071">
    <property type="entry name" value="Ras"/>
    <property type="match status" value="1"/>
</dbReference>
<organism evidence="10 11">
    <name type="scientific">Symbiodinium microadriaticum</name>
    <name type="common">Dinoflagellate</name>
    <name type="synonym">Zooxanthella microadriatica</name>
    <dbReference type="NCBI Taxonomy" id="2951"/>
    <lineage>
        <taxon>Eukaryota</taxon>
        <taxon>Sar</taxon>
        <taxon>Alveolata</taxon>
        <taxon>Dinophyceae</taxon>
        <taxon>Suessiales</taxon>
        <taxon>Symbiodiniaceae</taxon>
        <taxon>Symbiodinium</taxon>
    </lineage>
</organism>
<keyword evidence="3" id="KW-0689">Ribosomal protein</keyword>
<keyword evidence="4" id="KW-0687">Ribonucleoprotein</keyword>
<feature type="domain" description="EF-hand" evidence="8">
    <location>
        <begin position="75"/>
        <end position="110"/>
    </location>
</feature>
<reference evidence="10 11" key="1">
    <citation type="submission" date="2016-02" db="EMBL/GenBank/DDBJ databases">
        <title>Genome analysis of coral dinoflagellate symbionts highlights evolutionary adaptations to a symbiotic lifestyle.</title>
        <authorList>
            <person name="Aranda M."/>
            <person name="Li Y."/>
            <person name="Liew Y.J."/>
            <person name="Baumgarten S."/>
            <person name="Simakov O."/>
            <person name="Wilson M."/>
            <person name="Piel J."/>
            <person name="Ashoor H."/>
            <person name="Bougouffa S."/>
            <person name="Bajic V.B."/>
            <person name="Ryu T."/>
            <person name="Ravasi T."/>
            <person name="Bayer T."/>
            <person name="Micklem G."/>
            <person name="Kim H."/>
            <person name="Bhak J."/>
            <person name="Lajeunesse T.C."/>
            <person name="Voolstra C.R."/>
        </authorList>
    </citation>
    <scope>NUCLEOTIDE SEQUENCE [LARGE SCALE GENOMIC DNA]</scope>
    <source>
        <strain evidence="10 11">CCMP2467</strain>
    </source>
</reference>
<dbReference type="Proteomes" id="UP000186817">
    <property type="component" value="Unassembled WGS sequence"/>
</dbReference>
<evidence type="ECO:0000256" key="1">
    <source>
        <dbReference type="ARBA" id="ARBA00009269"/>
    </source>
</evidence>
<keyword evidence="5" id="KW-0067">ATP-binding</keyword>
<dbReference type="GO" id="GO:0006412">
    <property type="term" value="P:translation"/>
    <property type="evidence" value="ECO:0007669"/>
    <property type="project" value="InterPro"/>
</dbReference>
<dbReference type="InterPro" id="IPR018247">
    <property type="entry name" value="EF_Hand_1_Ca_BS"/>
</dbReference>
<name>A0A1Q9EA93_SYMMI</name>
<comment type="similarity">
    <text evidence="1">Belongs to the eukaryotic ribosomal protein eL33 family.</text>
</comment>
<dbReference type="Pfam" id="PF01247">
    <property type="entry name" value="Ribosomal_L35Ae"/>
    <property type="match status" value="1"/>
</dbReference>
<dbReference type="SMART" id="SM00175">
    <property type="entry name" value="RAB"/>
    <property type="match status" value="1"/>
</dbReference>
<feature type="transmembrane region" description="Helical" evidence="7">
    <location>
        <begin position="343"/>
        <end position="372"/>
    </location>
</feature>
<dbReference type="SMART" id="SM00054">
    <property type="entry name" value="EFh"/>
    <property type="match status" value="4"/>
</dbReference>
<dbReference type="Gene3D" id="2.40.10.190">
    <property type="entry name" value="translation elongation factor selb, chain A, domain 4"/>
    <property type="match status" value="1"/>
</dbReference>
<evidence type="ECO:0000259" key="8">
    <source>
        <dbReference type="PROSITE" id="PS50222"/>
    </source>
</evidence>
<dbReference type="PRINTS" id="PR00449">
    <property type="entry name" value="RASTRNSFRMNG"/>
</dbReference>
<dbReference type="GO" id="GO:0005509">
    <property type="term" value="F:calcium ion binding"/>
    <property type="evidence" value="ECO:0007669"/>
    <property type="project" value="InterPro"/>
</dbReference>
<dbReference type="SUPFAM" id="SSF56104">
    <property type="entry name" value="SAICAR synthase-like"/>
    <property type="match status" value="2"/>
</dbReference>
<keyword evidence="5" id="KW-0418">Kinase</keyword>
<dbReference type="PROSITE" id="PS51455">
    <property type="entry name" value="PIPK"/>
    <property type="match status" value="1"/>
</dbReference>
<evidence type="ECO:0000256" key="7">
    <source>
        <dbReference type="SAM" id="Phobius"/>
    </source>
</evidence>
<dbReference type="PROSITE" id="PS00018">
    <property type="entry name" value="EF_HAND_1"/>
    <property type="match status" value="1"/>
</dbReference>
<keyword evidence="7" id="KW-1133">Transmembrane helix</keyword>
<dbReference type="InterPro" id="IPR002048">
    <property type="entry name" value="EF_hand_dom"/>
</dbReference>
<dbReference type="GO" id="GO:1990904">
    <property type="term" value="C:ribonucleoprotein complex"/>
    <property type="evidence" value="ECO:0007669"/>
    <property type="project" value="UniProtKB-KW"/>
</dbReference>
<dbReference type="Gene3D" id="3.30.800.10">
    <property type="entry name" value="Phosphatidylinositol Phosphate Kinase II Beta"/>
    <property type="match status" value="1"/>
</dbReference>
<feature type="domain" description="PIPK" evidence="9">
    <location>
        <begin position="664"/>
        <end position="1393"/>
    </location>
</feature>
<feature type="domain" description="EF-hand" evidence="8">
    <location>
        <begin position="33"/>
        <end position="68"/>
    </location>
</feature>
<evidence type="ECO:0000256" key="4">
    <source>
        <dbReference type="ARBA" id="ARBA00023274"/>
    </source>
</evidence>
<dbReference type="SUPFAM" id="SSF50447">
    <property type="entry name" value="Translation proteins"/>
    <property type="match status" value="1"/>
</dbReference>
<evidence type="ECO:0000259" key="9">
    <source>
        <dbReference type="PROSITE" id="PS51455"/>
    </source>
</evidence>
<keyword evidence="5" id="KW-0547">Nucleotide-binding</keyword>
<evidence type="ECO:0000256" key="3">
    <source>
        <dbReference type="ARBA" id="ARBA00022980"/>
    </source>
</evidence>
<keyword evidence="2" id="KW-0106">Calcium</keyword>
<dbReference type="SMART" id="SM00173">
    <property type="entry name" value="RAS"/>
    <property type="match status" value="1"/>
</dbReference>
<evidence type="ECO:0000256" key="2">
    <source>
        <dbReference type="ARBA" id="ARBA00022837"/>
    </source>
</evidence>
<dbReference type="Pfam" id="PF13499">
    <property type="entry name" value="EF-hand_7"/>
    <property type="match status" value="1"/>
</dbReference>
<dbReference type="InterPro" id="IPR011992">
    <property type="entry name" value="EF-hand-dom_pair"/>
</dbReference>
<dbReference type="Gene3D" id="3.40.50.300">
    <property type="entry name" value="P-loop containing nucleotide triphosphate hydrolases"/>
    <property type="match status" value="1"/>
</dbReference>
<dbReference type="InterPro" id="IPR038661">
    <property type="entry name" value="Ribosomal_eL33_sf"/>
</dbReference>
<comment type="caution">
    <text evidence="10">The sequence shown here is derived from an EMBL/GenBank/DDBJ whole genome shotgun (WGS) entry which is preliminary data.</text>
</comment>
<dbReference type="InterPro" id="IPR009000">
    <property type="entry name" value="Transl_B-barrel_sf"/>
</dbReference>
<feature type="domain" description="EF-hand" evidence="8">
    <location>
        <begin position="112"/>
        <end position="147"/>
    </location>
</feature>
<feature type="transmembrane region" description="Helical" evidence="7">
    <location>
        <begin position="317"/>
        <end position="337"/>
    </location>
</feature>
<dbReference type="InterPro" id="IPR002498">
    <property type="entry name" value="PInositol-4-P-4/5-kinase_core"/>
</dbReference>
<dbReference type="OrthoDB" id="415842at2759"/>
<evidence type="ECO:0000256" key="5">
    <source>
        <dbReference type="PROSITE-ProRule" id="PRU00781"/>
    </source>
</evidence>
<keyword evidence="11" id="KW-1185">Reference proteome</keyword>
<evidence type="ECO:0000313" key="10">
    <source>
        <dbReference type="EMBL" id="OLQ04333.1"/>
    </source>
</evidence>
<dbReference type="SMART" id="SM00330">
    <property type="entry name" value="PIPKc"/>
    <property type="match status" value="1"/>
</dbReference>